<dbReference type="Proteomes" id="UP000615687">
    <property type="component" value="Unassembled WGS sequence"/>
</dbReference>
<dbReference type="InterPro" id="IPR021508">
    <property type="entry name" value="Gp17-like"/>
</dbReference>
<organism evidence="1 2">
    <name type="scientific">Roseibium polysiphoniae</name>
    <dbReference type="NCBI Taxonomy" id="2571221"/>
    <lineage>
        <taxon>Bacteria</taxon>
        <taxon>Pseudomonadati</taxon>
        <taxon>Pseudomonadota</taxon>
        <taxon>Alphaproteobacteria</taxon>
        <taxon>Hyphomicrobiales</taxon>
        <taxon>Stappiaceae</taxon>
        <taxon>Roseibium</taxon>
    </lineage>
</organism>
<reference evidence="1 2" key="1">
    <citation type="submission" date="2020-09" db="EMBL/GenBank/DDBJ databases">
        <title>The genome sequence of type strain Labrenzia polysiphoniae KACC 19711.</title>
        <authorList>
            <person name="Liu Y."/>
        </authorList>
    </citation>
    <scope>NUCLEOTIDE SEQUENCE [LARGE SCALE GENOMIC DNA]</scope>
    <source>
        <strain evidence="1 2">KACC 19711</strain>
    </source>
</reference>
<dbReference type="InterPro" id="IPR053745">
    <property type="entry name" value="Viral_Tail_Comp_sf"/>
</dbReference>
<keyword evidence="2" id="KW-1185">Reference proteome</keyword>
<dbReference type="Pfam" id="PF11367">
    <property type="entry name" value="Tail_completion_gp17"/>
    <property type="match status" value="1"/>
</dbReference>
<evidence type="ECO:0000313" key="2">
    <source>
        <dbReference type="Proteomes" id="UP000615687"/>
    </source>
</evidence>
<comment type="caution">
    <text evidence="1">The sequence shown here is derived from an EMBL/GenBank/DDBJ whole genome shotgun (WGS) entry which is preliminary data.</text>
</comment>
<proteinExistence type="predicted"/>
<accession>A0ABR9C4T2</accession>
<evidence type="ECO:0000313" key="1">
    <source>
        <dbReference type="EMBL" id="MBD8874856.1"/>
    </source>
</evidence>
<dbReference type="Gene3D" id="3.30.2000.30">
    <property type="match status" value="1"/>
</dbReference>
<dbReference type="EMBL" id="JACYXJ010000001">
    <property type="protein sequence ID" value="MBD8874856.1"/>
    <property type="molecule type" value="Genomic_DNA"/>
</dbReference>
<dbReference type="RefSeq" id="WP_192106528.1">
    <property type="nucleotide sequence ID" value="NZ_JACYXJ010000001.1"/>
</dbReference>
<sequence>MSTHSQLALRSALFSRLAADATLTGLVGPGRIFDAPPRGQAFPFLVLETLGARPLLNLPEEGLVHDLRLAALSRKASRDEALAIIQRTSVLVMEPDLLLSGHRLVGLQVSEMSSRLLRDGRTFRAELSLRVVTEPEA</sequence>
<gene>
    <name evidence="1" type="ORF">IG617_01035</name>
</gene>
<protein>
    <submittedName>
        <fullName evidence="1">DUF3168 domain-containing protein</fullName>
    </submittedName>
</protein>
<name>A0ABR9C4T2_9HYPH</name>